<evidence type="ECO:0000313" key="1">
    <source>
        <dbReference type="EMBL" id="AYV82445.1"/>
    </source>
</evidence>
<gene>
    <name evidence="1" type="ORF">Hyperionvirus1_24</name>
</gene>
<protein>
    <recommendedName>
        <fullName evidence="2">DUF1794 domain-containing protein</fullName>
    </recommendedName>
</protein>
<sequence>MGGNKDHHELDYGPLTELIGTWVGLGFTLTSLPAYDSRPPSDGPKDFRLLLSVTEEELKFIPMEDLIPNRGALAGIDIRDAGQKDINMTGLNYFQKIIHRESKGGLHLENGTWLNVPCTDYPKQGPTVVRMGTIPHGDAFLAQSTYIGEIYGKPTIESISSLPTGPGTDKLGYSDVYLFPEVPATITAEMVLNPNLFLLRDIADQLIVKTTEIKVTTSDNNGGIANMPFVVVNANATRLDAIYWIETVIGADGQTFLQLQYTQTVILNFLGIDWPHISVATMRRQS</sequence>
<name>A0A3G5A5B4_9VIRU</name>
<accession>A0A3G5A5B4</accession>
<evidence type="ECO:0008006" key="2">
    <source>
        <dbReference type="Google" id="ProtNLM"/>
    </source>
</evidence>
<reference evidence="1" key="1">
    <citation type="submission" date="2018-10" db="EMBL/GenBank/DDBJ databases">
        <title>Hidden diversity of soil giant viruses.</title>
        <authorList>
            <person name="Schulz F."/>
            <person name="Alteio L."/>
            <person name="Goudeau D."/>
            <person name="Ryan E.M."/>
            <person name="Malmstrom R.R."/>
            <person name="Blanchard J."/>
            <person name="Woyke T."/>
        </authorList>
    </citation>
    <scope>NUCLEOTIDE SEQUENCE</scope>
    <source>
        <strain evidence="1">HYV1</strain>
    </source>
</reference>
<dbReference type="EMBL" id="MK072383">
    <property type="protein sequence ID" value="AYV82445.1"/>
    <property type="molecule type" value="Genomic_DNA"/>
</dbReference>
<organism evidence="1">
    <name type="scientific">Hyperionvirus sp</name>
    <dbReference type="NCBI Taxonomy" id="2487770"/>
    <lineage>
        <taxon>Viruses</taxon>
        <taxon>Varidnaviria</taxon>
        <taxon>Bamfordvirae</taxon>
        <taxon>Nucleocytoviricota</taxon>
        <taxon>Megaviricetes</taxon>
        <taxon>Imitervirales</taxon>
        <taxon>Mimiviridae</taxon>
        <taxon>Klosneuvirinae</taxon>
    </lineage>
</organism>
<dbReference type="InterPro" id="IPR047975">
    <property type="entry name" value="Heme_bind_FMP"/>
</dbReference>
<proteinExistence type="predicted"/>
<dbReference type="NCBIfam" id="NF040572">
    <property type="entry name" value="heme_bind_FMP"/>
    <property type="match status" value="1"/>
</dbReference>